<evidence type="ECO:0000313" key="2">
    <source>
        <dbReference type="Proteomes" id="UP001477443"/>
    </source>
</evidence>
<evidence type="ECO:0008006" key="3">
    <source>
        <dbReference type="Google" id="ProtNLM"/>
    </source>
</evidence>
<proteinExistence type="predicted"/>
<keyword evidence="2" id="KW-1185">Reference proteome</keyword>
<protein>
    <recommendedName>
        <fullName evidence="3">Lipoprotein</fullName>
    </recommendedName>
</protein>
<reference evidence="1" key="1">
    <citation type="submission" date="2024-03" db="EMBL/GenBank/DDBJ databases">
        <title>Complete genome sequence of Mycoplasma felifaucium Z921 isolated from the trachea of a cheetah.</title>
        <authorList>
            <person name="Spergser J."/>
        </authorList>
    </citation>
    <scope>NUCLEOTIDE SEQUENCE [LARGE SCALE GENOMIC DNA]</scope>
    <source>
        <strain evidence="1">Z921</strain>
    </source>
</reference>
<dbReference type="RefSeq" id="WP_338822447.1">
    <property type="nucleotide sequence ID" value="NZ_CP148067.1"/>
</dbReference>
<gene>
    <name evidence="1" type="ORF">WG617_02560</name>
</gene>
<evidence type="ECO:0000313" key="1">
    <source>
        <dbReference type="EMBL" id="WXL28893.1"/>
    </source>
</evidence>
<sequence length="211" mass="24293">MKNNKVMNKIVKIGSPILLTILPVSLSVSCKKTPELDQFIIDKAKVKFDSNYVIDGQDNAKLDLWSFRLSFPNQVQLQDEINKINELVAKDSSLLKIYPWIKDIKPKLSDFTMDYLWGRNLIKVENNFPTESNLMIDLRVISHPSTLTKFNITFRLSNKNNDEIYSNINISNYDVTFLKPISKNHNHITVSIVNELGNNLKEMLKFNSSSI</sequence>
<name>A0ABZ2RRZ3_9BACT</name>
<dbReference type="EMBL" id="CP148067">
    <property type="protein sequence ID" value="WXL28893.1"/>
    <property type="molecule type" value="Genomic_DNA"/>
</dbReference>
<dbReference type="PROSITE" id="PS51257">
    <property type="entry name" value="PROKAR_LIPOPROTEIN"/>
    <property type="match status" value="1"/>
</dbReference>
<dbReference type="Proteomes" id="UP001477443">
    <property type="component" value="Chromosome"/>
</dbReference>
<organism evidence="1 2">
    <name type="scientific">Mycoplasmopsis felifaucium</name>
    <dbReference type="NCBI Taxonomy" id="35768"/>
    <lineage>
        <taxon>Bacteria</taxon>
        <taxon>Bacillati</taxon>
        <taxon>Mycoplasmatota</taxon>
        <taxon>Mycoplasmoidales</taxon>
        <taxon>Metamycoplasmataceae</taxon>
        <taxon>Mycoplasmopsis</taxon>
    </lineage>
</organism>
<accession>A0ABZ2RRZ3</accession>